<reference evidence="1 2" key="1">
    <citation type="submission" date="2023-02" db="EMBL/GenBank/DDBJ databases">
        <title>Genome sequence of Lentisphaera profundi SAORIC-696.</title>
        <authorList>
            <person name="Kim e."/>
            <person name="Cho J.-C."/>
            <person name="Choi A."/>
            <person name="Kang I."/>
        </authorList>
    </citation>
    <scope>NUCLEOTIDE SEQUENCE [LARGE SCALE GENOMIC DNA]</scope>
    <source>
        <strain evidence="1 2">SAORIC-696</strain>
    </source>
</reference>
<gene>
    <name evidence="1" type="ORF">PQO03_10055</name>
</gene>
<organism evidence="1 2">
    <name type="scientific">Lentisphaera profundi</name>
    <dbReference type="NCBI Taxonomy" id="1658616"/>
    <lineage>
        <taxon>Bacteria</taxon>
        <taxon>Pseudomonadati</taxon>
        <taxon>Lentisphaerota</taxon>
        <taxon>Lentisphaeria</taxon>
        <taxon>Lentisphaerales</taxon>
        <taxon>Lentisphaeraceae</taxon>
        <taxon>Lentisphaera</taxon>
    </lineage>
</organism>
<dbReference type="Proteomes" id="UP001214250">
    <property type="component" value="Chromosome 1"/>
</dbReference>
<protein>
    <submittedName>
        <fullName evidence="1">Uncharacterized protein</fullName>
    </submittedName>
</protein>
<proteinExistence type="predicted"/>
<accession>A0ABY7VTA0</accession>
<evidence type="ECO:0000313" key="1">
    <source>
        <dbReference type="EMBL" id="WDE96056.1"/>
    </source>
</evidence>
<dbReference type="RefSeq" id="WP_274150033.1">
    <property type="nucleotide sequence ID" value="NZ_CP117811.1"/>
</dbReference>
<evidence type="ECO:0000313" key="2">
    <source>
        <dbReference type="Proteomes" id="UP001214250"/>
    </source>
</evidence>
<dbReference type="EMBL" id="CP117811">
    <property type="protein sequence ID" value="WDE96056.1"/>
    <property type="molecule type" value="Genomic_DNA"/>
</dbReference>
<keyword evidence="2" id="KW-1185">Reference proteome</keyword>
<sequence>MHLAGYDGRTVAYSDLYTNTAIKASRSNAGIYACPSDDIQRLYGTDPDALTLSYSPSWLSGGSGSNPKTYASSRGIIGDYNYGGSTGRINRSLKISEINQQSETLMIFEYMETQRCLGRKDKSIIKTSSLINNPDRVPHEGLTKSNFLFVDGHVESWSYFQTMQNSNGGMGSAADQTDTMWDSQKN</sequence>
<name>A0ABY7VTA0_9BACT</name>